<feature type="transmembrane region" description="Helical" evidence="2">
    <location>
        <begin position="6"/>
        <end position="24"/>
    </location>
</feature>
<evidence type="ECO:0000256" key="2">
    <source>
        <dbReference type="SAM" id="Phobius"/>
    </source>
</evidence>
<feature type="transmembrane region" description="Helical" evidence="2">
    <location>
        <begin position="118"/>
        <end position="137"/>
    </location>
</feature>
<name>A0ABR9LN37_9ACTN</name>
<accession>A0ABR9LN37</accession>
<keyword evidence="2" id="KW-1133">Transmembrane helix</keyword>
<feature type="transmembrane region" description="Helical" evidence="2">
    <location>
        <begin position="149"/>
        <end position="169"/>
    </location>
</feature>
<dbReference type="Proteomes" id="UP000633509">
    <property type="component" value="Unassembled WGS sequence"/>
</dbReference>
<evidence type="ECO:0000256" key="1">
    <source>
        <dbReference type="SAM" id="MobiDB-lite"/>
    </source>
</evidence>
<gene>
    <name evidence="3" type="ORF">H4W80_000275</name>
</gene>
<evidence type="ECO:0000313" key="3">
    <source>
        <dbReference type="EMBL" id="MBE1582017.1"/>
    </source>
</evidence>
<feature type="region of interest" description="Disordered" evidence="1">
    <location>
        <begin position="29"/>
        <end position="60"/>
    </location>
</feature>
<comment type="caution">
    <text evidence="3">The sequence shown here is derived from an EMBL/GenBank/DDBJ whole genome shotgun (WGS) entry which is preliminary data.</text>
</comment>
<protein>
    <recommendedName>
        <fullName evidence="5">Tripartite tricarboxylate transporter TctB family protein</fullName>
    </recommendedName>
</protein>
<dbReference type="RefSeq" id="WP_192783369.1">
    <property type="nucleotide sequence ID" value="NZ_JADBEK010000001.1"/>
</dbReference>
<evidence type="ECO:0000313" key="4">
    <source>
        <dbReference type="Proteomes" id="UP000633509"/>
    </source>
</evidence>
<organism evidence="3 4">
    <name type="scientific">Nonomuraea angiospora</name>
    <dbReference type="NCBI Taxonomy" id="46172"/>
    <lineage>
        <taxon>Bacteria</taxon>
        <taxon>Bacillati</taxon>
        <taxon>Actinomycetota</taxon>
        <taxon>Actinomycetes</taxon>
        <taxon>Streptosporangiales</taxon>
        <taxon>Streptosporangiaceae</taxon>
        <taxon>Nonomuraea</taxon>
    </lineage>
</organism>
<feature type="transmembrane region" description="Helical" evidence="2">
    <location>
        <begin position="91"/>
        <end position="112"/>
    </location>
</feature>
<keyword evidence="2" id="KW-0472">Membrane</keyword>
<proteinExistence type="predicted"/>
<evidence type="ECO:0008006" key="5">
    <source>
        <dbReference type="Google" id="ProtNLM"/>
    </source>
</evidence>
<dbReference type="EMBL" id="JADBEK010000001">
    <property type="protein sequence ID" value="MBE1582017.1"/>
    <property type="molecule type" value="Genomic_DNA"/>
</dbReference>
<sequence>MATFIAIAGLMFAAGSFVYDALAYHRKDRKGPTNTAAQPSDLTPPSYSTEPPLSGHAQPPAQGIPWPEAAYPLRRSSGPQPLRRIKQPPRWVFVGAWILAGLIIVGEVVGSVNRGHDLGWLGLSAAGVCLAVAVPLVIRLGRTADDDYIAPLVGVLFWVLVALSIASFFPEWTLLEFTWEGGHIRIP</sequence>
<keyword evidence="4" id="KW-1185">Reference proteome</keyword>
<keyword evidence="2" id="KW-0812">Transmembrane</keyword>
<feature type="compositionally biased region" description="Polar residues" evidence="1">
    <location>
        <begin position="32"/>
        <end position="51"/>
    </location>
</feature>
<reference evidence="3 4" key="1">
    <citation type="submission" date="2020-10" db="EMBL/GenBank/DDBJ databases">
        <title>Sequencing the genomes of 1000 actinobacteria strains.</title>
        <authorList>
            <person name="Klenk H.-P."/>
        </authorList>
    </citation>
    <scope>NUCLEOTIDE SEQUENCE [LARGE SCALE GENOMIC DNA]</scope>
    <source>
        <strain evidence="3 4">DSM 43173</strain>
    </source>
</reference>